<comment type="caution">
    <text evidence="4">The sequence shown here is derived from an EMBL/GenBank/DDBJ whole genome shotgun (WGS) entry which is preliminary data.</text>
</comment>
<proteinExistence type="predicted"/>
<evidence type="ECO:0000256" key="2">
    <source>
        <dbReference type="SAM" id="MobiDB-lite"/>
    </source>
</evidence>
<evidence type="ECO:0000259" key="3">
    <source>
        <dbReference type="Pfam" id="PF10543"/>
    </source>
</evidence>
<feature type="region of interest" description="Disordered" evidence="2">
    <location>
        <begin position="167"/>
        <end position="188"/>
    </location>
</feature>
<name>A0A843SCA8_9BURK</name>
<feature type="coiled-coil region" evidence="1">
    <location>
        <begin position="113"/>
        <end position="140"/>
    </location>
</feature>
<dbReference type="EMBL" id="WHUF01000002">
    <property type="protein sequence ID" value="MQA19813.1"/>
    <property type="molecule type" value="Genomic_DNA"/>
</dbReference>
<protein>
    <submittedName>
        <fullName evidence="4">ORF6N domain-containing protein</fullName>
    </submittedName>
</protein>
<feature type="compositionally biased region" description="Basic and acidic residues" evidence="2">
    <location>
        <begin position="179"/>
        <end position="188"/>
    </location>
</feature>
<gene>
    <name evidence="4" type="ORF">GEV01_09870</name>
</gene>
<accession>A0A843SCA8</accession>
<dbReference type="Pfam" id="PF10543">
    <property type="entry name" value="ORF6N"/>
    <property type="match status" value="1"/>
</dbReference>
<dbReference type="AlphaFoldDB" id="A0A843SCA8"/>
<evidence type="ECO:0000313" key="4">
    <source>
        <dbReference type="EMBL" id="MQA19813.1"/>
    </source>
</evidence>
<dbReference type="InterPro" id="IPR018873">
    <property type="entry name" value="KilA-N_DNA-bd_domain"/>
</dbReference>
<sequence>MPLARIESRILLIRGQKVMIDIDLAELYGVPTKRLNEQVKRNQERFPADFMFQLTATEKQEVVANCDHLAKLKFSKSLPYAFTEHGAIQAANVLASPQAIETGVYVVRVFVHLRELVTSNKELALRLDELENKTDLMSLKQDAFEHNTRVQLKQIIDTLRELMTPPPTVPKRPIGFVTPDDRPAKGKK</sequence>
<evidence type="ECO:0000313" key="5">
    <source>
        <dbReference type="Proteomes" id="UP000444318"/>
    </source>
</evidence>
<evidence type="ECO:0000256" key="1">
    <source>
        <dbReference type="SAM" id="Coils"/>
    </source>
</evidence>
<organism evidence="4 5">
    <name type="scientific">Rugamonas rivuli</name>
    <dbReference type="NCBI Taxonomy" id="2743358"/>
    <lineage>
        <taxon>Bacteria</taxon>
        <taxon>Pseudomonadati</taxon>
        <taxon>Pseudomonadota</taxon>
        <taxon>Betaproteobacteria</taxon>
        <taxon>Burkholderiales</taxon>
        <taxon>Oxalobacteraceae</taxon>
        <taxon>Telluria group</taxon>
        <taxon>Rugamonas</taxon>
    </lineage>
</organism>
<keyword evidence="5" id="KW-1185">Reference proteome</keyword>
<dbReference type="Proteomes" id="UP000444318">
    <property type="component" value="Unassembled WGS sequence"/>
</dbReference>
<keyword evidence="1" id="KW-0175">Coiled coil</keyword>
<feature type="domain" description="KilA-N DNA-binding" evidence="3">
    <location>
        <begin position="9"/>
        <end position="93"/>
    </location>
</feature>
<reference evidence="4 5" key="1">
    <citation type="submission" date="2019-10" db="EMBL/GenBank/DDBJ databases">
        <title>Two novel species isolated from a subtropical stream in China.</title>
        <authorList>
            <person name="Lu H."/>
        </authorList>
    </citation>
    <scope>NUCLEOTIDE SEQUENCE [LARGE SCALE GENOMIC DNA]</scope>
    <source>
        <strain evidence="4 5">FT103W</strain>
    </source>
</reference>